<evidence type="ECO:0000256" key="1">
    <source>
        <dbReference type="ARBA" id="ARBA00010105"/>
    </source>
</evidence>
<feature type="non-terminal residue" evidence="2">
    <location>
        <position position="1"/>
    </location>
</feature>
<comment type="caution">
    <text evidence="2">The sequence shown here is derived from an EMBL/GenBank/DDBJ whole genome shotgun (WGS) entry which is preliminary data.</text>
</comment>
<evidence type="ECO:0000313" key="2">
    <source>
        <dbReference type="EMBL" id="KAG9508653.1"/>
    </source>
</evidence>
<gene>
    <name evidence="2" type="primary">C27H6.8</name>
    <name evidence="2" type="ORF">GZH46_02845</name>
</gene>
<proteinExistence type="inferred from homology"/>
<protein>
    <submittedName>
        <fullName evidence="2">UPF0160 protein C27H6.8</fullName>
    </submittedName>
</protein>
<evidence type="ECO:0000313" key="3">
    <source>
        <dbReference type="Proteomes" id="UP000825002"/>
    </source>
</evidence>
<name>A0ABQ7S5F1_9ACAR</name>
<feature type="non-terminal residue" evidence="2">
    <location>
        <position position="391"/>
    </location>
</feature>
<keyword evidence="3" id="KW-1185">Reference proteome</keyword>
<organism evidence="2 3">
    <name type="scientific">Fragariocoptes setiger</name>
    <dbReference type="NCBI Taxonomy" id="1670756"/>
    <lineage>
        <taxon>Eukaryota</taxon>
        <taxon>Metazoa</taxon>
        <taxon>Ecdysozoa</taxon>
        <taxon>Arthropoda</taxon>
        <taxon>Chelicerata</taxon>
        <taxon>Arachnida</taxon>
        <taxon>Acari</taxon>
        <taxon>Acariformes</taxon>
        <taxon>Trombidiformes</taxon>
        <taxon>Prostigmata</taxon>
        <taxon>Eupodina</taxon>
        <taxon>Eriophyoidea</taxon>
        <taxon>Phytoptidae</taxon>
        <taxon>Fragariocoptes</taxon>
    </lineage>
</organism>
<accession>A0ABQ7S5F1</accession>
<dbReference type="Pfam" id="PF03690">
    <property type="entry name" value="MYG1_exonuc"/>
    <property type="match status" value="1"/>
</dbReference>
<comment type="similarity">
    <text evidence="1">Belongs to the MYG1 family.</text>
</comment>
<dbReference type="EMBL" id="JAIFTH010001158">
    <property type="protein sequence ID" value="KAG9508653.1"/>
    <property type="molecule type" value="Genomic_DNA"/>
</dbReference>
<dbReference type="PANTHER" id="PTHR11215:SF1">
    <property type="entry name" value="MYG1 EXONUCLEASE"/>
    <property type="match status" value="1"/>
</dbReference>
<dbReference type="Proteomes" id="UP000825002">
    <property type="component" value="Unassembled WGS sequence"/>
</dbReference>
<dbReference type="InterPro" id="IPR003226">
    <property type="entry name" value="MYG1_exonuclease"/>
</dbReference>
<dbReference type="PANTHER" id="PTHR11215">
    <property type="entry name" value="METAL DEPENDENT HYDROLASE - RELATED"/>
    <property type="match status" value="1"/>
</dbReference>
<reference evidence="2 3" key="1">
    <citation type="submission" date="2020-10" db="EMBL/GenBank/DDBJ databases">
        <authorList>
            <person name="Klimov P.B."/>
            <person name="Dyachkov S.M."/>
            <person name="Chetverikov P.E."/>
        </authorList>
    </citation>
    <scope>NUCLEOTIDE SEQUENCE [LARGE SCALE GENOMIC DNA]</scope>
    <source>
        <strain evidence="2">BMOC 18-1129-001#AD2665</strain>
        <tissue evidence="2">Entire mites</tissue>
    </source>
</reference>
<sequence length="391" mass="44579">WRINISRFRHSRSLLLPYLGCYLLDWSLRDNKQTYIKFPQQIPEKFIGVHDGIFHCDDVLACFMLKQLPEYKDHAIVRTRNLTILAQSDIVVDVGGVFNSSIKRCGSSCRHTSHQSSGTCQTQFGRFSVRSLWYVLRTFIRNAHDRLDDQGRVYDKYRLNNALKAIEEEGAMAALAQQVYSSFIEEIDGIDNGRDMVDGHDVPYNYYINTNLNSRVARFNTKGGPVNDEMRLKNFLKPMYYVGREFTGTVMSLAMGWLPSLKRLRNVINKRFDVDPSGAIVDTAGEHLSPKSIYIVERQMGIEGQIKYVISVDRTDEYNAPWRVVAVNVSPKSFESRVPLKEEWRGLDRDKLIKKSGIPGAVFVHNSGFLGGAKTHEDVLRMARGSIAAQV</sequence>